<dbReference type="InterPro" id="IPR007037">
    <property type="entry name" value="SIP_rossman_dom"/>
</dbReference>
<keyword evidence="3" id="KW-1185">Reference proteome</keyword>
<dbReference type="PANTHER" id="PTHR30157:SF0">
    <property type="entry name" value="NADPH-DEPENDENT FERRIC-CHELATE REDUCTASE"/>
    <property type="match status" value="1"/>
</dbReference>
<dbReference type="Pfam" id="PF04954">
    <property type="entry name" value="SIP"/>
    <property type="match status" value="1"/>
</dbReference>
<dbReference type="PANTHER" id="PTHR30157">
    <property type="entry name" value="FERRIC REDUCTASE, NADPH-DEPENDENT"/>
    <property type="match status" value="1"/>
</dbReference>
<reference evidence="2 3" key="1">
    <citation type="submission" date="2012-08" db="EMBL/GenBank/DDBJ databases">
        <title>Whole genome shotgun sequence of Austwickia chelonae NBRC 105200.</title>
        <authorList>
            <person name="Yoshida I."/>
            <person name="Hosoyama A."/>
            <person name="Tsuchikane K."/>
            <person name="Katsumata H."/>
            <person name="Ando Y."/>
            <person name="Ohji S."/>
            <person name="Hamada M."/>
            <person name="Tamura T."/>
            <person name="Yamazoe A."/>
            <person name="Yamazaki S."/>
            <person name="Fujita N."/>
        </authorList>
    </citation>
    <scope>NUCLEOTIDE SEQUENCE [LARGE SCALE GENOMIC DNA]</scope>
    <source>
        <strain evidence="2 3">NBRC 105200</strain>
    </source>
</reference>
<dbReference type="PROSITE" id="PS51384">
    <property type="entry name" value="FAD_FR"/>
    <property type="match status" value="1"/>
</dbReference>
<dbReference type="InterPro" id="IPR029063">
    <property type="entry name" value="SAM-dependent_MTases_sf"/>
</dbReference>
<dbReference type="Gene3D" id="3.40.50.80">
    <property type="entry name" value="Nucleotide-binding domain of ferredoxin-NADP reductase (FNR) module"/>
    <property type="match status" value="1"/>
</dbReference>
<dbReference type="RefSeq" id="WP_006503236.1">
    <property type="nucleotide sequence ID" value="NZ_BAGZ01000009.1"/>
</dbReference>
<proteinExistence type="predicted"/>
<sequence>MPRTSRDRTVYPITVRELQVIDAYDLSPGMRRVVLGGPGVHAHERNGVAVPALVSNGFDDDVKIIVPDPATGEAVTPEPLPDGRLDWDERTISLARTYTVRSFDTETGQLVVDFAQHIAGLASTWAGRARPGQAVHVAGPKASSALPTHADSLLIAGDETALPAIARCLEELPAGFPVQAVVEVAETDHIVQLATQADARITWVVRAEGGDFIRTTQECTLDEGTPYVWIAGEAGRIKPLRRWFTHDCGLPKSDVEITGYWKERPVVTMGDDPSTVDVEATGPRPTAVIHEMTELAPAFAVRAACEIDLFAAIDEGVDNLPDLAGRTGVPAERLSRLVRYLGALEYLRLDDEGFLHLTPLGNELSDPDSHMVTSLTGAAARRDLAFIGLLAGLRTGERASQGGQTIFAELTGDGEIADDHADRVAQEAGFTAPALPPVLDLKDGEQVTVLGPGAGVYADEIIRQRPDLSITVTGDDRQLRRCRDEMSAARRPAVTFTAAPRPGQLPAPADTVVAVDLPGTTPAEDLPALISDLLSDTGRLVMVTPLLDPARPDEHELEDDLRRLCLHGAALPTRSDLEALAAVTGTTLTGLDPVGWGQHAVTFRAGPESS</sequence>
<protein>
    <submittedName>
        <fullName evidence="2">Putative siderophore-interacting protein</fullName>
    </submittedName>
</protein>
<dbReference type="InterPro" id="IPR017927">
    <property type="entry name" value="FAD-bd_FR_type"/>
</dbReference>
<dbReference type="GO" id="GO:0016491">
    <property type="term" value="F:oxidoreductase activity"/>
    <property type="evidence" value="ECO:0007669"/>
    <property type="project" value="InterPro"/>
</dbReference>
<dbReference type="InterPro" id="IPR036388">
    <property type="entry name" value="WH-like_DNA-bd_sf"/>
</dbReference>
<dbReference type="InterPro" id="IPR036390">
    <property type="entry name" value="WH_DNA-bd_sf"/>
</dbReference>
<dbReference type="InterPro" id="IPR039374">
    <property type="entry name" value="SIP_fam"/>
</dbReference>
<name>K6UMX2_9MICO</name>
<dbReference type="CDD" id="cd06193">
    <property type="entry name" value="siderophore_interacting"/>
    <property type="match status" value="1"/>
</dbReference>
<dbReference type="Pfam" id="PF08021">
    <property type="entry name" value="FAD_binding_9"/>
    <property type="match status" value="1"/>
</dbReference>
<dbReference type="InterPro" id="IPR039261">
    <property type="entry name" value="FNR_nucleotide-bd"/>
</dbReference>
<dbReference type="eggNOG" id="COG2375">
    <property type="taxonomic scope" value="Bacteria"/>
</dbReference>
<dbReference type="InterPro" id="IPR017938">
    <property type="entry name" value="Riboflavin_synthase-like_b-brl"/>
</dbReference>
<dbReference type="AlphaFoldDB" id="K6UMX2"/>
<dbReference type="STRING" id="100225.SAMN05421595_2751"/>
<dbReference type="Gene3D" id="1.10.10.10">
    <property type="entry name" value="Winged helix-like DNA-binding domain superfamily/Winged helix DNA-binding domain"/>
    <property type="match status" value="1"/>
</dbReference>
<dbReference type="Proteomes" id="UP000008495">
    <property type="component" value="Unassembled WGS sequence"/>
</dbReference>
<dbReference type="OrthoDB" id="9814826at2"/>
<gene>
    <name evidence="2" type="ORF">AUCHE_09_00860</name>
</gene>
<dbReference type="EMBL" id="BAGZ01000009">
    <property type="protein sequence ID" value="GAB78481.1"/>
    <property type="molecule type" value="Genomic_DNA"/>
</dbReference>
<organism evidence="2 3">
    <name type="scientific">Austwickia chelonae NBRC 105200</name>
    <dbReference type="NCBI Taxonomy" id="1184607"/>
    <lineage>
        <taxon>Bacteria</taxon>
        <taxon>Bacillati</taxon>
        <taxon>Actinomycetota</taxon>
        <taxon>Actinomycetes</taxon>
        <taxon>Micrococcales</taxon>
        <taxon>Dermatophilaceae</taxon>
        <taxon>Austwickia</taxon>
    </lineage>
</organism>
<dbReference type="SUPFAM" id="SSF53335">
    <property type="entry name" value="S-adenosyl-L-methionine-dependent methyltransferases"/>
    <property type="match status" value="1"/>
</dbReference>
<dbReference type="InterPro" id="IPR013113">
    <property type="entry name" value="SIP_FAD-bd"/>
</dbReference>
<evidence type="ECO:0000313" key="3">
    <source>
        <dbReference type="Proteomes" id="UP000008495"/>
    </source>
</evidence>
<accession>K6UMX2</accession>
<dbReference type="Gene3D" id="3.40.50.150">
    <property type="entry name" value="Vaccinia Virus protein VP39"/>
    <property type="match status" value="1"/>
</dbReference>
<dbReference type="Gene3D" id="2.40.30.10">
    <property type="entry name" value="Translation factors"/>
    <property type="match status" value="1"/>
</dbReference>
<dbReference type="SUPFAM" id="SSF63380">
    <property type="entry name" value="Riboflavin synthase domain-like"/>
    <property type="match status" value="1"/>
</dbReference>
<feature type="domain" description="FAD-binding FR-type" evidence="1">
    <location>
        <begin position="13"/>
        <end position="147"/>
    </location>
</feature>
<evidence type="ECO:0000313" key="2">
    <source>
        <dbReference type="EMBL" id="GAB78481.1"/>
    </source>
</evidence>
<evidence type="ECO:0000259" key="1">
    <source>
        <dbReference type="PROSITE" id="PS51384"/>
    </source>
</evidence>
<comment type="caution">
    <text evidence="2">The sequence shown here is derived from an EMBL/GenBank/DDBJ whole genome shotgun (WGS) entry which is preliminary data.</text>
</comment>
<dbReference type="SUPFAM" id="SSF46785">
    <property type="entry name" value="Winged helix' DNA-binding domain"/>
    <property type="match status" value="1"/>
</dbReference>